<dbReference type="PANTHER" id="PTHR13691">
    <property type="entry name" value="RIBOSOMAL PROTEIN L2"/>
    <property type="match status" value="1"/>
</dbReference>
<keyword evidence="2 5" id="KW-0689">Ribosomal protein</keyword>
<dbReference type="GO" id="GO:0003723">
    <property type="term" value="F:RNA binding"/>
    <property type="evidence" value="ECO:0007669"/>
    <property type="project" value="TreeGrafter"/>
</dbReference>
<evidence type="ECO:0000256" key="3">
    <source>
        <dbReference type="ARBA" id="ARBA00023274"/>
    </source>
</evidence>
<dbReference type="AlphaFoldDB" id="L1L9L9"/>
<dbReference type="Pfam" id="PF03947">
    <property type="entry name" value="Ribosomal_L2_C"/>
    <property type="match status" value="1"/>
</dbReference>
<dbReference type="InterPro" id="IPR014722">
    <property type="entry name" value="Rib_uL2_dom2"/>
</dbReference>
<dbReference type="InterPro" id="IPR008991">
    <property type="entry name" value="Translation_prot_SH3-like_sf"/>
</dbReference>
<dbReference type="eggNOG" id="KOG0438">
    <property type="taxonomic scope" value="Eukaryota"/>
</dbReference>
<keyword evidence="3" id="KW-0687">Ribonucleoprotein</keyword>
<protein>
    <submittedName>
        <fullName evidence="5">Ribosomal protein L2, putative</fullName>
    </submittedName>
</protein>
<feature type="domain" description="Large ribosomal subunit protein uL2 C-terminal" evidence="4">
    <location>
        <begin position="104"/>
        <end position="231"/>
    </location>
</feature>
<dbReference type="RefSeq" id="XP_025033552.1">
    <property type="nucleotide sequence ID" value="NW_004675960.1"/>
</dbReference>
<dbReference type="GO" id="GO:0005840">
    <property type="term" value="C:ribosome"/>
    <property type="evidence" value="ECO:0007669"/>
    <property type="project" value="UniProtKB-KW"/>
</dbReference>
<dbReference type="Gene3D" id="2.30.30.30">
    <property type="match status" value="1"/>
</dbReference>
<name>L1L9L9_THEEQ</name>
<sequence>MVIFRIYWKKKLGKNNTGHIITRHRKKGTSKFYIPTDVNYFNHFTGLDCYFMLYDVEFLYEYKSSAIIKCVNLHGGKKGEIRYILKPYTKTSKNFVMFFGASGKDYGDVNILQNYTIGDKIYNIEKKPTTKATMCLAVKSFSIIIKMSGNTSTIKLPSNSLKVLENACYVSYGFSDPLFGLSKTKAGDNKIIGRRPKVRGAAMNACDHSHGGGEGKTPIGKKFPHSFVGKKFKGIKTVKNKNDHNI</sequence>
<evidence type="ECO:0000259" key="4">
    <source>
        <dbReference type="SMART" id="SM01382"/>
    </source>
</evidence>
<dbReference type="VEuPathDB" id="PiroplasmaDB:BEWA_050920"/>
<comment type="caution">
    <text evidence="5">The sequence shown here is derived from an EMBL/GenBank/DDBJ whole genome shotgun (WGS) entry which is preliminary data.</text>
</comment>
<dbReference type="InterPro" id="IPR012340">
    <property type="entry name" value="NA-bd_OB-fold"/>
</dbReference>
<gene>
    <name evidence="5" type="ORF">BEWA_050920</name>
</gene>
<dbReference type="PANTHER" id="PTHR13691:SF5">
    <property type="entry name" value="LARGE RIBOSOMAL SUBUNIT PROTEIN UL2M"/>
    <property type="match status" value="1"/>
</dbReference>
<dbReference type="Proteomes" id="UP000031512">
    <property type="component" value="Unassembled WGS sequence"/>
</dbReference>
<dbReference type="GeneID" id="15842122"/>
<evidence type="ECO:0000256" key="2">
    <source>
        <dbReference type="ARBA" id="ARBA00022980"/>
    </source>
</evidence>
<evidence type="ECO:0000256" key="1">
    <source>
        <dbReference type="ARBA" id="ARBA00005636"/>
    </source>
</evidence>
<dbReference type="EMBL" id="ACOU01000009">
    <property type="protein sequence ID" value="EKX71959.1"/>
    <property type="molecule type" value="Genomic_DNA"/>
</dbReference>
<dbReference type="PROSITE" id="PS00467">
    <property type="entry name" value="RIBOSOMAL_L2"/>
    <property type="match status" value="1"/>
</dbReference>
<proteinExistence type="inferred from homology"/>
<dbReference type="STRING" id="1537102.L1L9L9"/>
<dbReference type="InterPro" id="IPR014726">
    <property type="entry name" value="Ribosomal_uL2_dom3"/>
</dbReference>
<keyword evidence="6" id="KW-1185">Reference proteome</keyword>
<evidence type="ECO:0000313" key="6">
    <source>
        <dbReference type="Proteomes" id="UP000031512"/>
    </source>
</evidence>
<dbReference type="GO" id="GO:0002181">
    <property type="term" value="P:cytoplasmic translation"/>
    <property type="evidence" value="ECO:0007669"/>
    <property type="project" value="TreeGrafter"/>
</dbReference>
<dbReference type="OrthoDB" id="1298661at2759"/>
<dbReference type="SUPFAM" id="SSF50249">
    <property type="entry name" value="Nucleic acid-binding proteins"/>
    <property type="match status" value="1"/>
</dbReference>
<dbReference type="Gene3D" id="4.10.950.10">
    <property type="entry name" value="Ribosomal protein L2, domain 3"/>
    <property type="match status" value="1"/>
</dbReference>
<dbReference type="SMART" id="SM01382">
    <property type="entry name" value="Ribosomal_L2_C"/>
    <property type="match status" value="1"/>
</dbReference>
<dbReference type="GO" id="GO:1990904">
    <property type="term" value="C:ribonucleoprotein complex"/>
    <property type="evidence" value="ECO:0007669"/>
    <property type="project" value="UniProtKB-KW"/>
</dbReference>
<organism evidence="5 6">
    <name type="scientific">Theileria equi strain WA</name>
    <dbReference type="NCBI Taxonomy" id="1537102"/>
    <lineage>
        <taxon>Eukaryota</taxon>
        <taxon>Sar</taxon>
        <taxon>Alveolata</taxon>
        <taxon>Apicomplexa</taxon>
        <taxon>Aconoidasida</taxon>
        <taxon>Piroplasmida</taxon>
        <taxon>Theileriidae</taxon>
        <taxon>Theileria</taxon>
    </lineage>
</organism>
<accession>L1L9L9</accession>
<evidence type="ECO:0000313" key="5">
    <source>
        <dbReference type="EMBL" id="EKX71959.1"/>
    </source>
</evidence>
<reference evidence="5 6" key="1">
    <citation type="journal article" date="2012" name="BMC Genomics">
        <title>Comparative genomic analysis and phylogenetic position of Theileria equi.</title>
        <authorList>
            <person name="Kappmeyer L.S."/>
            <person name="Thiagarajan M."/>
            <person name="Herndon D.R."/>
            <person name="Ramsay J.D."/>
            <person name="Caler E."/>
            <person name="Djikeng A."/>
            <person name="Gillespie J.J."/>
            <person name="Lau A.O."/>
            <person name="Roalson E.H."/>
            <person name="Silva J.C."/>
            <person name="Silva M.G."/>
            <person name="Suarez C.E."/>
            <person name="Ueti M.W."/>
            <person name="Nene V.M."/>
            <person name="Mealey R.H."/>
            <person name="Knowles D.P."/>
            <person name="Brayton K.A."/>
        </authorList>
    </citation>
    <scope>NUCLEOTIDE SEQUENCE [LARGE SCALE GENOMIC DNA]</scope>
    <source>
        <strain evidence="5 6">WA</strain>
    </source>
</reference>
<dbReference type="InterPro" id="IPR022669">
    <property type="entry name" value="Ribosomal_uL2_C"/>
</dbReference>
<comment type="similarity">
    <text evidence="1">Belongs to the universal ribosomal protein uL2 family.</text>
</comment>
<dbReference type="GO" id="GO:0003735">
    <property type="term" value="F:structural constituent of ribosome"/>
    <property type="evidence" value="ECO:0007669"/>
    <property type="project" value="InterPro"/>
</dbReference>
<dbReference type="SUPFAM" id="SSF50104">
    <property type="entry name" value="Translation proteins SH3-like domain"/>
    <property type="match status" value="1"/>
</dbReference>
<dbReference type="PIRSF" id="PIRSF002158">
    <property type="entry name" value="Ribosomal_L2"/>
    <property type="match status" value="1"/>
</dbReference>
<dbReference type="InterPro" id="IPR002171">
    <property type="entry name" value="Ribosomal_uL2"/>
</dbReference>
<dbReference type="InterPro" id="IPR022671">
    <property type="entry name" value="Ribosomal_uL2_CS"/>
</dbReference>